<reference evidence="2" key="1">
    <citation type="submission" date="2017-02" db="EMBL/GenBank/DDBJ databases">
        <title>Comparative genomics and description of representatives of a novel lineage of planctomycetes thriving in anoxic sediments.</title>
        <authorList>
            <person name="Spring S."/>
            <person name="Bunk B."/>
            <person name="Sproer C."/>
        </authorList>
    </citation>
    <scope>NUCLEOTIDE SEQUENCE [LARGE SCALE GENOMIC DNA]</scope>
    <source>
        <strain evidence="2">ST-NAGAB-D1</strain>
    </source>
</reference>
<accession>A0A1U9NHZ9</accession>
<proteinExistence type="predicted"/>
<dbReference type="PROSITE" id="PS51257">
    <property type="entry name" value="PROKAR_LIPOPROTEIN"/>
    <property type="match status" value="1"/>
</dbReference>
<dbReference type="EMBL" id="CP019791">
    <property type="protein sequence ID" value="AQT67387.1"/>
    <property type="molecule type" value="Genomic_DNA"/>
</dbReference>
<dbReference type="KEGG" id="alus:STSP2_00531"/>
<protein>
    <submittedName>
        <fullName evidence="1">Uncharacterized protein</fullName>
    </submittedName>
</protein>
<dbReference type="Proteomes" id="UP000189674">
    <property type="component" value="Chromosome"/>
</dbReference>
<dbReference type="STRING" id="1936003.STSP2_00531"/>
<keyword evidence="2" id="KW-1185">Reference proteome</keyword>
<evidence type="ECO:0000313" key="2">
    <source>
        <dbReference type="Proteomes" id="UP000189674"/>
    </source>
</evidence>
<dbReference type="OrthoDB" id="3174812at2"/>
<gene>
    <name evidence="1" type="ORF">STSP2_00531</name>
</gene>
<evidence type="ECO:0000313" key="1">
    <source>
        <dbReference type="EMBL" id="AQT67387.1"/>
    </source>
</evidence>
<sequence>MRSTELLLLAVAVSATVLVAGCGGNESLDGSVVSMEGLTAEPVELEGAVGRGRTRIEELVRLRDEAGKIKGYAAVAVVRSKSGRFPIRVRLDESGCVESAEVLSYPYDRGSGVILPTFTGQFEGRCSPEQLTMGQEIQAVTGATVSCGAMAEGVIDVMSMVRKIKSQR</sequence>
<dbReference type="RefSeq" id="WP_146659591.1">
    <property type="nucleotide sequence ID" value="NZ_CP019791.1"/>
</dbReference>
<dbReference type="AlphaFoldDB" id="A0A1U9NHZ9"/>
<name>A0A1U9NHZ9_9BACT</name>
<organism evidence="1 2">
    <name type="scientific">Anaerohalosphaera lusitana</name>
    <dbReference type="NCBI Taxonomy" id="1936003"/>
    <lineage>
        <taxon>Bacteria</taxon>
        <taxon>Pseudomonadati</taxon>
        <taxon>Planctomycetota</taxon>
        <taxon>Phycisphaerae</taxon>
        <taxon>Sedimentisphaerales</taxon>
        <taxon>Anaerohalosphaeraceae</taxon>
        <taxon>Anaerohalosphaera</taxon>
    </lineage>
</organism>